<dbReference type="InterPro" id="IPR027417">
    <property type="entry name" value="P-loop_NTPase"/>
</dbReference>
<organism evidence="1 2">
    <name type="scientific">Tribonema minus</name>
    <dbReference type="NCBI Taxonomy" id="303371"/>
    <lineage>
        <taxon>Eukaryota</taxon>
        <taxon>Sar</taxon>
        <taxon>Stramenopiles</taxon>
        <taxon>Ochrophyta</taxon>
        <taxon>PX clade</taxon>
        <taxon>Xanthophyceae</taxon>
        <taxon>Tribonematales</taxon>
        <taxon>Tribonemataceae</taxon>
        <taxon>Tribonema</taxon>
    </lineage>
</organism>
<evidence type="ECO:0000313" key="1">
    <source>
        <dbReference type="EMBL" id="KAG5183115.1"/>
    </source>
</evidence>
<comment type="caution">
    <text evidence="1">The sequence shown here is derived from an EMBL/GenBank/DDBJ whole genome shotgun (WGS) entry which is preliminary data.</text>
</comment>
<dbReference type="InterPro" id="IPR048444">
    <property type="entry name" value="DNMK"/>
</dbReference>
<protein>
    <recommendedName>
        <fullName evidence="3">Phosphomevalonate kinase</fullName>
    </recommendedName>
</protein>
<dbReference type="SUPFAM" id="SSF52540">
    <property type="entry name" value="P-loop containing nucleoside triphosphate hydrolases"/>
    <property type="match status" value="1"/>
</dbReference>
<accession>A0A836CE54</accession>
<dbReference type="Gene3D" id="3.40.50.300">
    <property type="entry name" value="P-loop containing nucleotide triphosphate hydrolases"/>
    <property type="match status" value="1"/>
</dbReference>
<evidence type="ECO:0000313" key="2">
    <source>
        <dbReference type="Proteomes" id="UP000664859"/>
    </source>
</evidence>
<keyword evidence="2" id="KW-1185">Reference proteome</keyword>
<sequence length="584" mass="64013">MRVLGLVGTRGAGKDTFADALGFPAFAFAQPIKDACEAIFMAGAEAFEDRVIKETVDERWGVSPREMLQILGTECVRGHFGEDHWIRHMEMQLQRCESESVVITDVRFPDEAAFVRRLGGRLVRIVRPTLRTDDAHVSETGIGGIECDEIIVNDGSIQDIREKAAKFTFFCTRNAASTSSTHSHTTAHRLQMDSLVTFKCRDLAVQVPIATLAAVPALQAMATGSFADGASLNGGVVEVHRHPETCKAFLSFVVTQEVPAGPVTPALLAELDFWGAAFAAPLSRTFRPSEEALAAIRADVDAFADWVAHTALDLSGDQCLREPPCAAVLQLPCAKYLHDDRWGEEVDAFKYTVSHPQQFRAAMLQRWGLDATWSEPTSAVARVTHDSSPEVFVGALPLLVCKDWSEWDACPGAFGIPARAHVDLLDHAVAPYVHNHAAVRLRTGTAHTLRAQASKYTGEDRPSLRCAMQHAAPMQFVDLHVFLFKTEEEAQMWKAYMGKIRPDECAGLALSDSDGCPFPHQTVRNVHDTIVPIEKCEEGLAFVGFAAVSSCPQALCITQHVLEARKQQYVGPARVCQVTVRMVI</sequence>
<proteinExistence type="predicted"/>
<evidence type="ECO:0008006" key="3">
    <source>
        <dbReference type="Google" id="ProtNLM"/>
    </source>
</evidence>
<dbReference type="AlphaFoldDB" id="A0A836CE54"/>
<dbReference type="EMBL" id="JAFCMP010000223">
    <property type="protein sequence ID" value="KAG5183115.1"/>
    <property type="molecule type" value="Genomic_DNA"/>
</dbReference>
<reference evidence="1" key="1">
    <citation type="submission" date="2021-02" db="EMBL/GenBank/DDBJ databases">
        <title>First Annotated Genome of the Yellow-green Alga Tribonema minus.</title>
        <authorList>
            <person name="Mahan K.M."/>
        </authorList>
    </citation>
    <scope>NUCLEOTIDE SEQUENCE</scope>
    <source>
        <strain evidence="1">UTEX B ZZ1240</strain>
    </source>
</reference>
<dbReference type="Pfam" id="PF21448">
    <property type="entry name" value="DNMK"/>
    <property type="match status" value="1"/>
</dbReference>
<name>A0A836CE54_9STRA</name>
<gene>
    <name evidence="1" type="ORF">JKP88DRAFT_273090</name>
</gene>
<dbReference type="Proteomes" id="UP000664859">
    <property type="component" value="Unassembled WGS sequence"/>
</dbReference>